<proteinExistence type="predicted"/>
<protein>
    <submittedName>
        <fullName evidence="1">Uncharacterized protein</fullName>
    </submittedName>
</protein>
<gene>
    <name evidence="1" type="ORF">MNBD_BACTEROID07-1068</name>
</gene>
<dbReference type="AlphaFoldDB" id="A0A3B0UHR4"/>
<dbReference type="EMBL" id="UOET01000537">
    <property type="protein sequence ID" value="VAW30565.1"/>
    <property type="molecule type" value="Genomic_DNA"/>
</dbReference>
<organism evidence="1">
    <name type="scientific">hydrothermal vent metagenome</name>
    <dbReference type="NCBI Taxonomy" id="652676"/>
    <lineage>
        <taxon>unclassified sequences</taxon>
        <taxon>metagenomes</taxon>
        <taxon>ecological metagenomes</taxon>
    </lineage>
</organism>
<accession>A0A3B0UHR4</accession>
<reference evidence="1" key="1">
    <citation type="submission" date="2018-06" db="EMBL/GenBank/DDBJ databases">
        <authorList>
            <person name="Zhirakovskaya E."/>
        </authorList>
    </citation>
    <scope>NUCLEOTIDE SEQUENCE</scope>
</reference>
<evidence type="ECO:0000313" key="1">
    <source>
        <dbReference type="EMBL" id="VAW30565.1"/>
    </source>
</evidence>
<name>A0A3B0UHR4_9ZZZZ</name>
<sequence length="33" mass="3834">MVYTLGEMLLDVISEKEIPRESYILHGYPGDHQ</sequence>